<dbReference type="RefSeq" id="WP_060862715.1">
    <property type="nucleotide sequence ID" value="NZ_LIRB01000145.1"/>
</dbReference>
<evidence type="ECO:0000256" key="1">
    <source>
        <dbReference type="ARBA" id="ARBA00023125"/>
    </source>
</evidence>
<feature type="DNA-binding region" description="H-T-H motif" evidence="2">
    <location>
        <begin position="34"/>
        <end position="53"/>
    </location>
</feature>
<dbReference type="InterPro" id="IPR001647">
    <property type="entry name" value="HTH_TetR"/>
</dbReference>
<feature type="domain" description="HTH tetR-type" evidence="3">
    <location>
        <begin position="11"/>
        <end position="71"/>
    </location>
</feature>
<sequence>MSKSFTEHERQLIKQNLINACKECWKQYGYSKTGIRDIVQRANISVGAFYQFFSSKELLFVTTADEYQKELDQILYDKMKIDSSKHGLAEGLKALAIELSTMSWLTSMWDEWALIIQKLPPDYMEQDLHKDKIRMENLISEYELIPKKSLDMATQVVDCLLSSMFQFDFTVMGTKEAVDFIIDTTINELFD</sequence>
<evidence type="ECO:0000313" key="4">
    <source>
        <dbReference type="EMBL" id="KWX72134.1"/>
    </source>
</evidence>
<dbReference type="EMBL" id="LIRB01000145">
    <property type="protein sequence ID" value="KWX72134.1"/>
    <property type="molecule type" value="Genomic_DNA"/>
</dbReference>
<dbReference type="Pfam" id="PF00440">
    <property type="entry name" value="TetR_N"/>
    <property type="match status" value="1"/>
</dbReference>
<keyword evidence="1 2" id="KW-0238">DNA-binding</keyword>
<dbReference type="OrthoDB" id="9812993at2"/>
<evidence type="ECO:0000259" key="3">
    <source>
        <dbReference type="PROSITE" id="PS50977"/>
    </source>
</evidence>
<dbReference type="InterPro" id="IPR009057">
    <property type="entry name" value="Homeodomain-like_sf"/>
</dbReference>
<dbReference type="Proteomes" id="UP000070475">
    <property type="component" value="Unassembled WGS sequence"/>
</dbReference>
<evidence type="ECO:0000256" key="2">
    <source>
        <dbReference type="PROSITE-ProRule" id="PRU00335"/>
    </source>
</evidence>
<dbReference type="PANTHER" id="PTHR43479:SF11">
    <property type="entry name" value="ACREF_ENVCD OPERON REPRESSOR-RELATED"/>
    <property type="match status" value="1"/>
</dbReference>
<organism evidence="4 5">
    <name type="scientific">Paenibacillus riograndensis</name>
    <dbReference type="NCBI Taxonomy" id="483937"/>
    <lineage>
        <taxon>Bacteria</taxon>
        <taxon>Bacillati</taxon>
        <taxon>Bacillota</taxon>
        <taxon>Bacilli</taxon>
        <taxon>Bacillales</taxon>
        <taxon>Paenibacillaceae</taxon>
        <taxon>Paenibacillus</taxon>
        <taxon>Paenibacillus sonchi group</taxon>
    </lineage>
</organism>
<gene>
    <name evidence="4" type="ORF">AMQ84_25965</name>
</gene>
<dbReference type="InterPro" id="IPR050624">
    <property type="entry name" value="HTH-type_Tx_Regulator"/>
</dbReference>
<reference evidence="4 5" key="1">
    <citation type="submission" date="2015-08" db="EMBL/GenBank/DDBJ databases">
        <title>Genomes of Paenibacillus riograndensis.</title>
        <authorList>
            <person name="Sant'Anna F.H."/>
            <person name="Souza R."/>
            <person name="Ambrosini A."/>
            <person name="Bach E."/>
            <person name="Fernandes G."/>
            <person name="Balsanelli E."/>
            <person name="Baura V.A."/>
            <person name="Pedrosa F.O."/>
            <person name="Souza E.M."/>
            <person name="Passaglia L."/>
        </authorList>
    </citation>
    <scope>NUCLEOTIDE SEQUENCE [LARGE SCALE GENOMIC DNA]</scope>
    <source>
        <strain evidence="4 5">CAS34</strain>
    </source>
</reference>
<dbReference type="SUPFAM" id="SSF46689">
    <property type="entry name" value="Homeodomain-like"/>
    <property type="match status" value="1"/>
</dbReference>
<dbReference type="Gene3D" id="1.10.357.10">
    <property type="entry name" value="Tetracycline Repressor, domain 2"/>
    <property type="match status" value="1"/>
</dbReference>
<comment type="caution">
    <text evidence="4">The sequence shown here is derived from an EMBL/GenBank/DDBJ whole genome shotgun (WGS) entry which is preliminary data.</text>
</comment>
<protein>
    <recommendedName>
        <fullName evidence="3">HTH tetR-type domain-containing protein</fullName>
    </recommendedName>
</protein>
<dbReference type="GO" id="GO:0003677">
    <property type="term" value="F:DNA binding"/>
    <property type="evidence" value="ECO:0007669"/>
    <property type="project" value="UniProtKB-UniRule"/>
</dbReference>
<dbReference type="PROSITE" id="PS50977">
    <property type="entry name" value="HTH_TETR_2"/>
    <property type="match status" value="1"/>
</dbReference>
<dbReference type="PRINTS" id="PR00455">
    <property type="entry name" value="HTHTETR"/>
</dbReference>
<evidence type="ECO:0000313" key="5">
    <source>
        <dbReference type="Proteomes" id="UP000070475"/>
    </source>
</evidence>
<proteinExistence type="predicted"/>
<keyword evidence="5" id="KW-1185">Reference proteome</keyword>
<dbReference type="PANTHER" id="PTHR43479">
    <property type="entry name" value="ACREF/ENVCD OPERON REPRESSOR-RELATED"/>
    <property type="match status" value="1"/>
</dbReference>
<dbReference type="PATRIC" id="fig|483937.3.peg.5192"/>
<accession>A0A132TLG7</accession>
<name>A0A132TLG7_9BACL</name>
<dbReference type="AlphaFoldDB" id="A0A132TLG7"/>